<accession>A0A101HJY2</accession>
<feature type="transmembrane region" description="Helical" evidence="6">
    <location>
        <begin position="101"/>
        <end position="123"/>
    </location>
</feature>
<feature type="transmembrane region" description="Helical" evidence="6">
    <location>
        <begin position="248"/>
        <end position="268"/>
    </location>
</feature>
<dbReference type="Proteomes" id="UP000054092">
    <property type="component" value="Unassembled WGS sequence"/>
</dbReference>
<sequence>MKDQSLTRAKNPLVRFAISNAVPILFIILLIFAVPLSGFSTDYLLNEIITRLGRNSFLVISLLIPVMAGMGLNFGIVLGAMAGQMGLIFMLDWGVVGIPGVVLAMLGGMPIAILLGLLAGSILNRAKGREMVTSMILGFFINGIYQLTILYGMGSVIPITSNKLLLPRGYGVRNAIDLLTIRKALDNMWSIQVGGVIIPLGLFAIIAALCIFVFWFTRTKLGQDMRAVGQDMQVAATAGINVDRTRTLSIFISTVLACFGQIIFLQNIGTINTYNSHDQVGTFAIAALLIGGASVAKATIPNVFIGITLFHLTFIVAPRAGKELLGQAQIGEFFRVFVSYGIIAISLALYAWRRQVEKETERRQAKAAIKAAIEERTGG</sequence>
<dbReference type="CDD" id="cd06574">
    <property type="entry name" value="TM_PBP1_branched-chain-AA_like"/>
    <property type="match status" value="1"/>
</dbReference>
<organism evidence="7 8">
    <name type="scientific">Mesotoga prima</name>
    <dbReference type="NCBI Taxonomy" id="1184387"/>
    <lineage>
        <taxon>Bacteria</taxon>
        <taxon>Thermotogati</taxon>
        <taxon>Thermotogota</taxon>
        <taxon>Thermotogae</taxon>
        <taxon>Kosmotogales</taxon>
        <taxon>Kosmotogaceae</taxon>
        <taxon>Mesotoga</taxon>
    </lineage>
</organism>
<comment type="caution">
    <text evidence="7">The sequence shown here is derived from an EMBL/GenBank/DDBJ whole genome shotgun (WGS) entry which is preliminary data.</text>
</comment>
<evidence type="ECO:0000256" key="3">
    <source>
        <dbReference type="ARBA" id="ARBA00022692"/>
    </source>
</evidence>
<feature type="transmembrane region" description="Helical" evidence="6">
    <location>
        <begin position="20"/>
        <end position="45"/>
    </location>
</feature>
<dbReference type="GO" id="GO:0022857">
    <property type="term" value="F:transmembrane transporter activity"/>
    <property type="evidence" value="ECO:0007669"/>
    <property type="project" value="InterPro"/>
</dbReference>
<dbReference type="EMBL" id="LGGP01000401">
    <property type="protein sequence ID" value="KUK78212.1"/>
    <property type="molecule type" value="Genomic_DNA"/>
</dbReference>
<dbReference type="InterPro" id="IPR001851">
    <property type="entry name" value="ABC_transp_permease"/>
</dbReference>
<dbReference type="PANTHER" id="PTHR32196">
    <property type="entry name" value="ABC TRANSPORTER PERMEASE PROTEIN YPHD-RELATED-RELATED"/>
    <property type="match status" value="1"/>
</dbReference>
<dbReference type="PATRIC" id="fig|1184387.3.peg.249"/>
<comment type="subcellular location">
    <subcellularLocation>
        <location evidence="1">Cell membrane</location>
        <topology evidence="1">Multi-pass membrane protein</topology>
    </subcellularLocation>
</comment>
<keyword evidence="4 6" id="KW-1133">Transmembrane helix</keyword>
<reference evidence="8" key="1">
    <citation type="journal article" date="2015" name="MBio">
        <title>Genome-Resolved Metagenomic Analysis Reveals Roles for Candidate Phyla and Other Microbial Community Members in Biogeochemical Transformations in Oil Reservoirs.</title>
        <authorList>
            <person name="Hu P."/>
            <person name="Tom L."/>
            <person name="Singh A."/>
            <person name="Thomas B.C."/>
            <person name="Baker B.J."/>
            <person name="Piceno Y.M."/>
            <person name="Andersen G.L."/>
            <person name="Banfield J.F."/>
        </authorList>
    </citation>
    <scope>NUCLEOTIDE SEQUENCE [LARGE SCALE GENOMIC DNA]</scope>
</reference>
<evidence type="ECO:0000256" key="6">
    <source>
        <dbReference type="SAM" id="Phobius"/>
    </source>
</evidence>
<keyword evidence="5 6" id="KW-0472">Membrane</keyword>
<feature type="transmembrane region" description="Helical" evidence="6">
    <location>
        <begin position="196"/>
        <end position="216"/>
    </location>
</feature>
<keyword evidence="3 6" id="KW-0812">Transmembrane</keyword>
<evidence type="ECO:0000256" key="4">
    <source>
        <dbReference type="ARBA" id="ARBA00022989"/>
    </source>
</evidence>
<proteinExistence type="predicted"/>
<protein>
    <submittedName>
        <fullName evidence="7">Permease component of ribose/xylose/arabinose/galactoside ABC-type transporter</fullName>
    </submittedName>
</protein>
<dbReference type="AlphaFoldDB" id="A0A101HJY2"/>
<feature type="transmembrane region" description="Helical" evidence="6">
    <location>
        <begin position="280"/>
        <end position="296"/>
    </location>
</feature>
<evidence type="ECO:0000313" key="8">
    <source>
        <dbReference type="Proteomes" id="UP000054092"/>
    </source>
</evidence>
<feature type="transmembrane region" description="Helical" evidence="6">
    <location>
        <begin position="333"/>
        <end position="352"/>
    </location>
</feature>
<evidence type="ECO:0000256" key="5">
    <source>
        <dbReference type="ARBA" id="ARBA00023136"/>
    </source>
</evidence>
<feature type="transmembrane region" description="Helical" evidence="6">
    <location>
        <begin position="57"/>
        <end position="81"/>
    </location>
</feature>
<evidence type="ECO:0000256" key="1">
    <source>
        <dbReference type="ARBA" id="ARBA00004651"/>
    </source>
</evidence>
<keyword evidence="2" id="KW-1003">Cell membrane</keyword>
<dbReference type="PANTHER" id="PTHR32196:SF15">
    <property type="entry name" value="SUGAR ABC TRANSPORTER PERMEASE PROTEIN"/>
    <property type="match status" value="1"/>
</dbReference>
<name>A0A101HJY2_9BACT</name>
<dbReference type="Pfam" id="PF02653">
    <property type="entry name" value="BPD_transp_2"/>
    <property type="match status" value="1"/>
</dbReference>
<evidence type="ECO:0000256" key="2">
    <source>
        <dbReference type="ARBA" id="ARBA00022475"/>
    </source>
</evidence>
<feature type="transmembrane region" description="Helical" evidence="6">
    <location>
        <begin position="303"/>
        <end position="321"/>
    </location>
</feature>
<gene>
    <name evidence="7" type="ORF">XD94_1802</name>
</gene>
<dbReference type="GO" id="GO:0005886">
    <property type="term" value="C:plasma membrane"/>
    <property type="evidence" value="ECO:0007669"/>
    <property type="project" value="UniProtKB-SubCell"/>
</dbReference>
<evidence type="ECO:0000313" key="7">
    <source>
        <dbReference type="EMBL" id="KUK78212.1"/>
    </source>
</evidence>
<feature type="transmembrane region" description="Helical" evidence="6">
    <location>
        <begin position="135"/>
        <end position="157"/>
    </location>
</feature>